<dbReference type="Proteomes" id="UP000177069">
    <property type="component" value="Unassembled WGS sequence"/>
</dbReference>
<comment type="caution">
    <text evidence="2">The sequence shown here is derived from an EMBL/GenBank/DDBJ whole genome shotgun (WGS) entry which is preliminary data.</text>
</comment>
<dbReference type="PANTHER" id="PTHR16214">
    <property type="entry name" value="TRANSMEMBRANE PROTEIN 260"/>
    <property type="match status" value="1"/>
</dbReference>
<keyword evidence="1" id="KW-0472">Membrane</keyword>
<feature type="transmembrane region" description="Helical" evidence="1">
    <location>
        <begin position="273"/>
        <end position="289"/>
    </location>
</feature>
<feature type="transmembrane region" description="Helical" evidence="1">
    <location>
        <begin position="151"/>
        <end position="181"/>
    </location>
</feature>
<evidence type="ECO:0000313" key="3">
    <source>
        <dbReference type="Proteomes" id="UP000177069"/>
    </source>
</evidence>
<dbReference type="AlphaFoldDB" id="A0A1F5FY81"/>
<feature type="transmembrane region" description="Helical" evidence="1">
    <location>
        <begin position="193"/>
        <end position="211"/>
    </location>
</feature>
<proteinExistence type="predicted"/>
<gene>
    <name evidence="2" type="ORF">A2696_03960</name>
</gene>
<feature type="transmembrane region" description="Helical" evidence="1">
    <location>
        <begin position="69"/>
        <end position="88"/>
    </location>
</feature>
<dbReference type="PANTHER" id="PTHR16214:SF3">
    <property type="entry name" value="TRANSMEMBRANE PROTEIN 260"/>
    <property type="match status" value="1"/>
</dbReference>
<evidence type="ECO:0008006" key="4">
    <source>
        <dbReference type="Google" id="ProtNLM"/>
    </source>
</evidence>
<feature type="transmembrane region" description="Helical" evidence="1">
    <location>
        <begin position="95"/>
        <end position="115"/>
    </location>
</feature>
<evidence type="ECO:0000256" key="1">
    <source>
        <dbReference type="SAM" id="Phobius"/>
    </source>
</evidence>
<keyword evidence="1" id="KW-0812">Transmembrane</keyword>
<feature type="transmembrane region" description="Helical" evidence="1">
    <location>
        <begin position="121"/>
        <end position="139"/>
    </location>
</feature>
<accession>A0A1F5FY81</accession>
<dbReference type="EMBL" id="MFBA01000056">
    <property type="protein sequence ID" value="OGD84569.1"/>
    <property type="molecule type" value="Genomic_DNA"/>
</dbReference>
<name>A0A1F5FY81_9BACT</name>
<dbReference type="InterPro" id="IPR021280">
    <property type="entry name" value="TMEM260-like"/>
</dbReference>
<protein>
    <recommendedName>
        <fullName evidence="4">DUF2723 domain-containing protein</fullName>
    </recommendedName>
</protein>
<dbReference type="Pfam" id="PF11028">
    <property type="entry name" value="TMEM260-like"/>
    <property type="match status" value="1"/>
</dbReference>
<feature type="transmembrane region" description="Helical" evidence="1">
    <location>
        <begin position="330"/>
        <end position="350"/>
    </location>
</feature>
<feature type="transmembrane region" description="Helical" evidence="1">
    <location>
        <begin position="295"/>
        <end position="318"/>
    </location>
</feature>
<sequence length="676" mass="76820">MLIFLLISFFTFSIYILGVSPSVYGGDSGDIILAAYFGGVAHPPGYPLNTMIGWIFTHLPVGISVAYKANLMMAIVQSLVVGVVFLTLYKLTKNIFASLSAVFILAFTPLFWLYAHVAEVFQLNLLLVSISCYFLILWRQSFSKKRGEIKFLYLAFLFWGLAVFHHQTSVLLAPAYFFLIYKTDKKIFGKLKSLFKLFGFFLLGFTPYIYVPFAALRKTPINWTDASNLDHFARLVTRADYGSFIASKSFVGARAGERVWQVLSYFGFVKSDFTLFGILLMILGAVYLIKREKVLFWFLFLAAFFSGPFFLAYASFALSGSFLFGIWERFLLLSYFFLAIFLAFGVVAVFEFIVDKFLKKIRLSFIKREVVFLIFGLSFLAFPLTLLLVNYPKTDLSGFKLGDWLGHDALVSSEPGSMLFLFDDTLVFNTQYVFYTSSDFGDRKVIAGGLLRHLDYRQQLMREYPDLTFPDNFAEFTDAESAYFMTELIKSNLGKLAIYSLGFQPPIKKGYVWLPVGLLNKLEKDDVDSETVLNLNTKAYSQFNLKDFGANFGYTHFIPEHIKELYYFSLVGVGNEMLARGFVRESQAYFRNASLLLSELLSDKTGALIGSGDAYMKLSDCEGAKSAYIQAYVVNSHSIDVLQSLVRFSQDCDKNAVKVWQDKLDSEKRKGESKFR</sequence>
<dbReference type="InterPro" id="IPR052724">
    <property type="entry name" value="GT117_domain-containing"/>
</dbReference>
<organism evidence="2 3">
    <name type="scientific">Candidatus Curtissbacteria bacterium RIFCSPHIGHO2_01_FULL_41_13</name>
    <dbReference type="NCBI Taxonomy" id="1797745"/>
    <lineage>
        <taxon>Bacteria</taxon>
        <taxon>Candidatus Curtissiibacteriota</taxon>
    </lineage>
</organism>
<keyword evidence="1" id="KW-1133">Transmembrane helix</keyword>
<feature type="transmembrane region" description="Helical" evidence="1">
    <location>
        <begin position="370"/>
        <end position="391"/>
    </location>
</feature>
<reference evidence="2 3" key="1">
    <citation type="journal article" date="2016" name="Nat. Commun.">
        <title>Thousands of microbial genomes shed light on interconnected biogeochemical processes in an aquifer system.</title>
        <authorList>
            <person name="Anantharaman K."/>
            <person name="Brown C.T."/>
            <person name="Hug L.A."/>
            <person name="Sharon I."/>
            <person name="Castelle C.J."/>
            <person name="Probst A.J."/>
            <person name="Thomas B.C."/>
            <person name="Singh A."/>
            <person name="Wilkins M.J."/>
            <person name="Karaoz U."/>
            <person name="Brodie E.L."/>
            <person name="Williams K.H."/>
            <person name="Hubbard S.S."/>
            <person name="Banfield J.F."/>
        </authorList>
    </citation>
    <scope>NUCLEOTIDE SEQUENCE [LARGE SCALE GENOMIC DNA]</scope>
</reference>
<evidence type="ECO:0000313" key="2">
    <source>
        <dbReference type="EMBL" id="OGD84569.1"/>
    </source>
</evidence>